<protein>
    <submittedName>
        <fullName evidence="1">Uncharacterized protein</fullName>
    </submittedName>
</protein>
<sequence>MAIDRQSALSKALALREEESLDAATIAVAEQLSGKANLSLGEAVGILGNDQVAELAGFLFESMSYQQLAQICDATSYDLEQAREWTVDASQYCLAHEIALIGHMIERKRESLD</sequence>
<accession>A0A845UGQ4</accession>
<reference evidence="1" key="1">
    <citation type="submission" date="2019-11" db="EMBL/GenBank/DDBJ databases">
        <title>Acidithiobacillus ferrianus sp. nov.: a facultatively anaerobic and extremely acidophilic chemolithoautotroph.</title>
        <authorList>
            <person name="Norris P.R."/>
            <person name="Falagan C."/>
            <person name="Moya-Beltran A."/>
            <person name="Castro M."/>
            <person name="Quatrini R."/>
            <person name="Johnson D.B."/>
        </authorList>
    </citation>
    <scope>NUCLEOTIDE SEQUENCE [LARGE SCALE GENOMIC DNA]</scope>
    <source>
        <strain evidence="1">MG</strain>
    </source>
</reference>
<dbReference type="RefSeq" id="WP_163098244.1">
    <property type="nucleotide sequence ID" value="NZ_CP127523.1"/>
</dbReference>
<name>A0A845UGQ4_9PROT</name>
<dbReference type="EMBL" id="WNJL01000035">
    <property type="protein sequence ID" value="NDU43034.1"/>
    <property type="molecule type" value="Genomic_DNA"/>
</dbReference>
<gene>
    <name evidence="1" type="ORF">GL267_10420</name>
</gene>
<comment type="caution">
    <text evidence="1">The sequence shown here is derived from an EMBL/GenBank/DDBJ whole genome shotgun (WGS) entry which is preliminary data.</text>
</comment>
<dbReference type="AlphaFoldDB" id="A0A845UGQ4"/>
<organism evidence="1">
    <name type="scientific">Acidithiobacillus ferrianus</name>
    <dbReference type="NCBI Taxonomy" id="2678518"/>
    <lineage>
        <taxon>Bacteria</taxon>
        <taxon>Pseudomonadati</taxon>
        <taxon>Pseudomonadota</taxon>
        <taxon>Acidithiobacillia</taxon>
        <taxon>Acidithiobacillales</taxon>
        <taxon>Acidithiobacillaceae</taxon>
        <taxon>Acidithiobacillus</taxon>
    </lineage>
</organism>
<evidence type="ECO:0000313" key="1">
    <source>
        <dbReference type="EMBL" id="NDU43034.1"/>
    </source>
</evidence>
<proteinExistence type="predicted"/>